<evidence type="ECO:0000256" key="1">
    <source>
        <dbReference type="ARBA" id="ARBA00022842"/>
    </source>
</evidence>
<dbReference type="Gene3D" id="3.90.550.10">
    <property type="entry name" value="Spore Coat Polysaccharide Biosynthesis Protein SpsA, Chain A"/>
    <property type="match status" value="1"/>
</dbReference>
<reference evidence="3 4" key="1">
    <citation type="submission" date="2024-02" db="EMBL/GenBank/DDBJ databases">
        <title>Identification of pathogenicity and growth-promoting functions of Pseudomonas putida variants.</title>
        <authorList>
            <person name="Sun J."/>
        </authorList>
    </citation>
    <scope>NUCLEOTIDE SEQUENCE [LARGE SCALE GENOMIC DNA]</scope>
    <source>
        <strain evidence="3 4">A04</strain>
    </source>
</reference>
<comment type="caution">
    <text evidence="3">The sequence shown here is derived from an EMBL/GenBank/DDBJ whole genome shotgun (WGS) entry which is preliminary data.</text>
</comment>
<protein>
    <submittedName>
        <fullName evidence="3">Nucleotidyltransferase family protein</fullName>
    </submittedName>
</protein>
<feature type="domain" description="MobA-like NTP transferase" evidence="2">
    <location>
        <begin position="10"/>
        <end position="165"/>
    </location>
</feature>
<dbReference type="Pfam" id="PF12804">
    <property type="entry name" value="NTP_transf_3"/>
    <property type="match status" value="1"/>
</dbReference>
<dbReference type="EMBL" id="JBBHLD010000011">
    <property type="protein sequence ID" value="MEJ5905945.1"/>
    <property type="molecule type" value="Genomic_DNA"/>
</dbReference>
<evidence type="ECO:0000313" key="4">
    <source>
        <dbReference type="Proteomes" id="UP001377692"/>
    </source>
</evidence>
<sequence>MPAHPMTCAALVLAAGRSQRFGRDKRLARLPSGQTLLAATLARAFEQFAVVHIVLRPDDDAQQLGIDPRARIVWADQAEHGMGASLAAGVTALLQTPAQAVAVLLADMPWIAPRTLHTLCEQASATRIVLPLYQGQRGHPVVFGRAFWPALAQLHGDQGGRQVILDNPRACASVAVDDAGVVLDVDVPQALTSM</sequence>
<proteinExistence type="predicted"/>
<dbReference type="PANTHER" id="PTHR43777:SF1">
    <property type="entry name" value="MOLYBDENUM COFACTOR CYTIDYLYLTRANSFERASE"/>
    <property type="match status" value="1"/>
</dbReference>
<dbReference type="Proteomes" id="UP001377692">
    <property type="component" value="Unassembled WGS sequence"/>
</dbReference>
<dbReference type="InterPro" id="IPR029044">
    <property type="entry name" value="Nucleotide-diphossugar_trans"/>
</dbReference>
<accession>A0ABU8R7W3</accession>
<evidence type="ECO:0000313" key="3">
    <source>
        <dbReference type="EMBL" id="MEJ5905945.1"/>
    </source>
</evidence>
<keyword evidence="4" id="KW-1185">Reference proteome</keyword>
<name>A0ABU8R7W3_9PSED</name>
<dbReference type="SUPFAM" id="SSF53448">
    <property type="entry name" value="Nucleotide-diphospho-sugar transferases"/>
    <property type="match status" value="1"/>
</dbReference>
<keyword evidence="1" id="KW-0460">Magnesium</keyword>
<dbReference type="PANTHER" id="PTHR43777">
    <property type="entry name" value="MOLYBDENUM COFACTOR CYTIDYLYLTRANSFERASE"/>
    <property type="match status" value="1"/>
</dbReference>
<gene>
    <name evidence="3" type="ORF">V7V80_14740</name>
</gene>
<evidence type="ECO:0000259" key="2">
    <source>
        <dbReference type="Pfam" id="PF12804"/>
    </source>
</evidence>
<dbReference type="RefSeq" id="WP_339549712.1">
    <property type="nucleotide sequence ID" value="NZ_JBBHLD010000011.1"/>
</dbReference>
<dbReference type="InterPro" id="IPR025877">
    <property type="entry name" value="MobA-like_NTP_Trfase"/>
</dbReference>
<organism evidence="3 4">
    <name type="scientific">Pseudomonas kermanshahensis</name>
    <dbReference type="NCBI Taxonomy" id="2745482"/>
    <lineage>
        <taxon>Bacteria</taxon>
        <taxon>Pseudomonadati</taxon>
        <taxon>Pseudomonadota</taxon>
        <taxon>Gammaproteobacteria</taxon>
        <taxon>Pseudomonadales</taxon>
        <taxon>Pseudomonadaceae</taxon>
        <taxon>Pseudomonas</taxon>
    </lineage>
</organism>
<dbReference type="CDD" id="cd04182">
    <property type="entry name" value="GT_2_like_f"/>
    <property type="match status" value="1"/>
</dbReference>